<dbReference type="InterPro" id="IPR051606">
    <property type="entry name" value="Polyketide_Oxido-like"/>
</dbReference>
<dbReference type="Pfam" id="PF13460">
    <property type="entry name" value="NAD_binding_10"/>
    <property type="match status" value="1"/>
</dbReference>
<reference evidence="3" key="1">
    <citation type="submission" date="2018-12" db="EMBL/GenBank/DDBJ databases">
        <title>Tengunoibacter tsumagoiensis gen. nov., sp. nov., Dictyobacter kobayashii sp. nov., D. alpinus sp. nov., and D. joshuensis sp. nov. and description of Dictyobacteraceae fam. nov. within the order Ktedonobacterales isolated from Tengu-no-mugimeshi.</title>
        <authorList>
            <person name="Wang C.M."/>
            <person name="Zheng Y."/>
            <person name="Sakai Y."/>
            <person name="Toyoda A."/>
            <person name="Minakuchi Y."/>
            <person name="Abe K."/>
            <person name="Yokota A."/>
            <person name="Yabe S."/>
        </authorList>
    </citation>
    <scope>NUCLEOTIDE SEQUENCE [LARGE SCALE GENOMIC DNA]</scope>
    <source>
        <strain evidence="3">Uno11</strain>
    </source>
</reference>
<protein>
    <recommendedName>
        <fullName evidence="1">NAD(P)-binding domain-containing protein</fullName>
    </recommendedName>
</protein>
<evidence type="ECO:0000259" key="1">
    <source>
        <dbReference type="Pfam" id="PF13460"/>
    </source>
</evidence>
<organism evidence="2 3">
    <name type="scientific">Dictyobacter kobayashii</name>
    <dbReference type="NCBI Taxonomy" id="2014872"/>
    <lineage>
        <taxon>Bacteria</taxon>
        <taxon>Bacillati</taxon>
        <taxon>Chloroflexota</taxon>
        <taxon>Ktedonobacteria</taxon>
        <taxon>Ktedonobacterales</taxon>
        <taxon>Dictyobacteraceae</taxon>
        <taxon>Dictyobacter</taxon>
    </lineage>
</organism>
<name>A0A402AQ96_9CHLR</name>
<evidence type="ECO:0000313" key="2">
    <source>
        <dbReference type="EMBL" id="GCE21333.1"/>
    </source>
</evidence>
<dbReference type="CDD" id="cd05244">
    <property type="entry name" value="BVR-B_like_SDR_a"/>
    <property type="match status" value="1"/>
</dbReference>
<evidence type="ECO:0000313" key="3">
    <source>
        <dbReference type="Proteomes" id="UP000287188"/>
    </source>
</evidence>
<dbReference type="SUPFAM" id="SSF51735">
    <property type="entry name" value="NAD(P)-binding Rossmann-fold domains"/>
    <property type="match status" value="1"/>
</dbReference>
<accession>A0A402AQ96</accession>
<keyword evidence="3" id="KW-1185">Reference proteome</keyword>
<gene>
    <name evidence="2" type="ORF">KDK_51330</name>
</gene>
<comment type="caution">
    <text evidence="2">The sequence shown here is derived from an EMBL/GenBank/DDBJ whole genome shotgun (WGS) entry which is preliminary data.</text>
</comment>
<sequence length="212" mass="22566">MNIALFGATGMVGQRILAEALQRGHNVTVIVRDPARFTIAHQNLKVVPGDATDADSVAKTVAGTDVVVSALGPSPSGSPENLLKLTRSLIDGVDRSGVRRLIAVGGAGSLEVAPGLQLMDTPEFPAGWKEIAGAHRDALEIYKTANNLDWTNVSPAAFISPGQRTGSYRTGTDQLITDEKGESRISAEDFAIAILDEVENPRFKRQRFGVAY</sequence>
<dbReference type="GO" id="GO:0016646">
    <property type="term" value="F:oxidoreductase activity, acting on the CH-NH group of donors, NAD or NADP as acceptor"/>
    <property type="evidence" value="ECO:0007669"/>
    <property type="project" value="TreeGrafter"/>
</dbReference>
<dbReference type="InterPro" id="IPR016040">
    <property type="entry name" value="NAD(P)-bd_dom"/>
</dbReference>
<dbReference type="OrthoDB" id="9785372at2"/>
<dbReference type="Proteomes" id="UP000287188">
    <property type="component" value="Unassembled WGS sequence"/>
</dbReference>
<proteinExistence type="predicted"/>
<dbReference type="AlphaFoldDB" id="A0A402AQ96"/>
<dbReference type="RefSeq" id="WP_126552938.1">
    <property type="nucleotide sequence ID" value="NZ_BIFS01000001.1"/>
</dbReference>
<dbReference type="InterPro" id="IPR036291">
    <property type="entry name" value="NAD(P)-bd_dom_sf"/>
</dbReference>
<dbReference type="PANTHER" id="PTHR43355">
    <property type="entry name" value="FLAVIN REDUCTASE (NADPH)"/>
    <property type="match status" value="1"/>
</dbReference>
<dbReference type="Gene3D" id="3.40.50.720">
    <property type="entry name" value="NAD(P)-binding Rossmann-like Domain"/>
    <property type="match status" value="1"/>
</dbReference>
<dbReference type="EMBL" id="BIFS01000001">
    <property type="protein sequence ID" value="GCE21333.1"/>
    <property type="molecule type" value="Genomic_DNA"/>
</dbReference>
<feature type="domain" description="NAD(P)-binding" evidence="1">
    <location>
        <begin position="7"/>
        <end position="201"/>
    </location>
</feature>
<dbReference type="PANTHER" id="PTHR43355:SF2">
    <property type="entry name" value="FLAVIN REDUCTASE (NADPH)"/>
    <property type="match status" value="1"/>
</dbReference>